<protein>
    <submittedName>
        <fullName evidence="1">Queuine tRNA-ribosyltransferase tRNA-guanine transglycosylase</fullName>
    </submittedName>
</protein>
<evidence type="ECO:0000313" key="1">
    <source>
        <dbReference type="EMBL" id="OYR62552.1"/>
    </source>
</evidence>
<keyword evidence="1" id="KW-0808">Transferase</keyword>
<evidence type="ECO:0000313" key="2">
    <source>
        <dbReference type="Proteomes" id="UP000215731"/>
    </source>
</evidence>
<dbReference type="InterPro" id="IPR036511">
    <property type="entry name" value="TGT-like_sf"/>
</dbReference>
<dbReference type="Proteomes" id="UP000215731">
    <property type="component" value="Unassembled WGS sequence"/>
</dbReference>
<dbReference type="RefSeq" id="WP_094553205.1">
    <property type="nucleotide sequence ID" value="NZ_NHOZ01000092.1"/>
</dbReference>
<accession>A0A256J2E3</accession>
<comment type="caution">
    <text evidence="1">The sequence shown here is derived from an EMBL/GenBank/DDBJ whole genome shotgun (WGS) entry which is preliminary data.</text>
</comment>
<gene>
    <name evidence="1" type="ORF">DJ80_09915</name>
</gene>
<dbReference type="AlphaFoldDB" id="A0A256J2E3"/>
<dbReference type="GO" id="GO:0006400">
    <property type="term" value="P:tRNA modification"/>
    <property type="evidence" value="ECO:0007669"/>
    <property type="project" value="InterPro"/>
</dbReference>
<dbReference type="Gene3D" id="3.20.20.105">
    <property type="entry name" value="Queuine tRNA-ribosyltransferase-like"/>
    <property type="match status" value="1"/>
</dbReference>
<name>A0A256J2E3_HALEZ</name>
<proteinExistence type="predicted"/>
<organism evidence="1 2">
    <name type="scientific">Halorubrum ezzemoulense</name>
    <name type="common">Halorubrum chaoviator</name>
    <dbReference type="NCBI Taxonomy" id="337243"/>
    <lineage>
        <taxon>Archaea</taxon>
        <taxon>Methanobacteriati</taxon>
        <taxon>Methanobacteriota</taxon>
        <taxon>Stenosarchaea group</taxon>
        <taxon>Halobacteria</taxon>
        <taxon>Halobacteriales</taxon>
        <taxon>Haloferacaceae</taxon>
        <taxon>Halorubrum</taxon>
    </lineage>
</organism>
<dbReference type="GO" id="GO:0016740">
    <property type="term" value="F:transferase activity"/>
    <property type="evidence" value="ECO:0007669"/>
    <property type="project" value="UniProtKB-KW"/>
</dbReference>
<dbReference type="SUPFAM" id="SSF51713">
    <property type="entry name" value="tRNA-guanine transglycosylase"/>
    <property type="match status" value="1"/>
</dbReference>
<reference evidence="1 2" key="1">
    <citation type="journal article" date="2014" name="Front. Microbiol.">
        <title>Population and genomic analysis of the genus Halorubrum.</title>
        <authorList>
            <person name="Fullmer M.S."/>
            <person name="Soucy S.M."/>
            <person name="Swithers K.S."/>
            <person name="Makkay A.M."/>
            <person name="Wheeler R."/>
            <person name="Ventosa A."/>
            <person name="Gogarten J.P."/>
            <person name="Papke R.T."/>
        </authorList>
    </citation>
    <scope>NUCLEOTIDE SEQUENCE [LARGE SCALE GENOMIC DNA]</scope>
    <source>
        <strain evidence="1 2">Ga36</strain>
    </source>
</reference>
<sequence length="726" mass="83448">MRFYVPEWEDAVDANYDFIHDELSVLNKTERERSFIWDIFDYESTPIDGVLISREQAEGSRTKFDRITEYGVYDDPQLNIPNWLPTISDCGAWGYKSLPFPPYANENMLEFYEKMDVDVGVTIDHLVLGSGKQKGRLYLDERGLNPEFGESDLPTELTDQVDVMIDEWPNEWPDIVSRREPSIYDIGGVEPFTSEDFEGSAIEILQRMNEDPRAVYREDDKQERYEMTLENARKMRDLYHDGDWSFRLMAAFQGWDPITYGDALDEVLEMDYQYVGIGGVAGSQLKQVEEIVTEVGHRIADYQSNHGTRVDTHVFGFAKTDGFETIGRTGMYSIDSASMLRAAWTGGNNYHLNADERFDAIRVRYTSPGDDLKTAAEKSMLGQEVLHALRAFDDGDSISSRIRGWYAEATPVLDSLVDYLTDNRHDERYDARLLREITSEFRDDFEYGCELQASFSDDLRKQLVKLLRVDDADDPVDFDEYLEIINAGREVAERFPRTVDRVEALEEKSGEVATFKQVWTVLENYATSDLVDDQNLLDGYRKTLRSRPWDRCDCPICEELGIEVAIFRGNNRNRRRGFHNTYRFYQQFKRDLPKILIVAPADGSLFGRNTVEGYLTDMYGELWGAVHDIPVAEIGVLDANGVHEWWEPGPPSVSLDPSGISEELERKAGRYDTILYYDPDGKARLDIDSVEIVEDPQEVRGRTLERLGYDSDPVPSRDIQIQLGEF</sequence>
<dbReference type="EMBL" id="NHOZ01000092">
    <property type="protein sequence ID" value="OYR62552.1"/>
    <property type="molecule type" value="Genomic_DNA"/>
</dbReference>